<name>A0AAD4LRI3_9AGAM</name>
<dbReference type="EMBL" id="JAKELL010000003">
    <property type="protein sequence ID" value="KAH8999727.1"/>
    <property type="molecule type" value="Genomic_DNA"/>
</dbReference>
<protein>
    <submittedName>
        <fullName evidence="2">Uncharacterized protein</fullName>
    </submittedName>
</protein>
<evidence type="ECO:0000256" key="1">
    <source>
        <dbReference type="SAM" id="MobiDB-lite"/>
    </source>
</evidence>
<feature type="region of interest" description="Disordered" evidence="1">
    <location>
        <begin position="150"/>
        <end position="172"/>
    </location>
</feature>
<sequence>MTKWYRHRGREPTSRIVKPAASPLIDLLDDEVDTTLLILHPPLAPSILVKDDKLPNGGTHQHSTLPIPLPAPCTQETKGPRQNPADNVMPQELNHNGTPQEAEEDPTHRRRRDVQHHNNDENPWKRLIAQIAACTSMLPHFQKYQRCPRPLKTRPLKMPNLDQKPSTTDKAKDSTYDVVLQHLKFCYHPQAKEQEHPLNPFPLTTRRHAVLTHQKHYQPINAPKTDET</sequence>
<reference evidence="2" key="1">
    <citation type="submission" date="2022-01" db="EMBL/GenBank/DDBJ databases">
        <title>Comparative genomics reveals a dynamic genome evolution in the ectomycorrhizal milk-cap (Lactarius) mushrooms.</title>
        <authorList>
            <consortium name="DOE Joint Genome Institute"/>
            <person name="Lebreton A."/>
            <person name="Tang N."/>
            <person name="Kuo A."/>
            <person name="LaButti K."/>
            <person name="Drula E."/>
            <person name="Barry K."/>
            <person name="Clum A."/>
            <person name="Lipzen A."/>
            <person name="Mousain D."/>
            <person name="Ng V."/>
            <person name="Wang R."/>
            <person name="Wang X."/>
            <person name="Dai Y."/>
            <person name="Henrissat B."/>
            <person name="Grigoriev I.V."/>
            <person name="Guerin-Laguette A."/>
            <person name="Yu F."/>
            <person name="Martin F.M."/>
        </authorList>
    </citation>
    <scope>NUCLEOTIDE SEQUENCE</scope>
    <source>
        <strain evidence="2">QP</strain>
    </source>
</reference>
<evidence type="ECO:0000313" key="2">
    <source>
        <dbReference type="EMBL" id="KAH8999727.1"/>
    </source>
</evidence>
<comment type="caution">
    <text evidence="2">The sequence shown here is derived from an EMBL/GenBank/DDBJ whole genome shotgun (WGS) entry which is preliminary data.</text>
</comment>
<evidence type="ECO:0000313" key="3">
    <source>
        <dbReference type="Proteomes" id="UP001201163"/>
    </source>
</evidence>
<gene>
    <name evidence="2" type="ORF">EDB92DRAFT_1812851</name>
</gene>
<dbReference type="Proteomes" id="UP001201163">
    <property type="component" value="Unassembled WGS sequence"/>
</dbReference>
<keyword evidence="3" id="KW-1185">Reference proteome</keyword>
<accession>A0AAD4LRI3</accession>
<organism evidence="2 3">
    <name type="scientific">Lactarius akahatsu</name>
    <dbReference type="NCBI Taxonomy" id="416441"/>
    <lineage>
        <taxon>Eukaryota</taxon>
        <taxon>Fungi</taxon>
        <taxon>Dikarya</taxon>
        <taxon>Basidiomycota</taxon>
        <taxon>Agaricomycotina</taxon>
        <taxon>Agaricomycetes</taxon>
        <taxon>Russulales</taxon>
        <taxon>Russulaceae</taxon>
        <taxon>Lactarius</taxon>
    </lineage>
</organism>
<dbReference type="AlphaFoldDB" id="A0AAD4LRI3"/>
<proteinExistence type="predicted"/>
<feature type="region of interest" description="Disordered" evidence="1">
    <location>
        <begin position="54"/>
        <end position="123"/>
    </location>
</feature>